<dbReference type="Proteomes" id="UP000182882">
    <property type="component" value="Unassembled WGS sequence"/>
</dbReference>
<keyword evidence="1 4" id="KW-0808">Transferase</keyword>
<evidence type="ECO:0000313" key="4">
    <source>
        <dbReference type="EMBL" id="SDT98844.1"/>
    </source>
</evidence>
<dbReference type="Pfam" id="PF13673">
    <property type="entry name" value="Acetyltransf_10"/>
    <property type="match status" value="1"/>
</dbReference>
<evidence type="ECO:0000313" key="5">
    <source>
        <dbReference type="Proteomes" id="UP000182882"/>
    </source>
</evidence>
<feature type="domain" description="N-acetyltransferase" evidence="3">
    <location>
        <begin position="1"/>
        <end position="144"/>
    </location>
</feature>
<dbReference type="PANTHER" id="PTHR43420">
    <property type="entry name" value="ACETYLTRANSFERASE"/>
    <property type="match status" value="1"/>
</dbReference>
<dbReference type="Gene3D" id="3.40.630.30">
    <property type="match status" value="1"/>
</dbReference>
<protein>
    <submittedName>
        <fullName evidence="4">Predicted N-acyltransferase, GNAT family</fullName>
    </submittedName>
</protein>
<evidence type="ECO:0000256" key="2">
    <source>
        <dbReference type="ARBA" id="ARBA00023315"/>
    </source>
</evidence>
<dbReference type="GO" id="GO:0016747">
    <property type="term" value="F:acyltransferase activity, transferring groups other than amino-acyl groups"/>
    <property type="evidence" value="ECO:0007669"/>
    <property type="project" value="InterPro"/>
</dbReference>
<evidence type="ECO:0000259" key="3">
    <source>
        <dbReference type="PROSITE" id="PS51186"/>
    </source>
</evidence>
<dbReference type="PROSITE" id="PS51186">
    <property type="entry name" value="GNAT"/>
    <property type="match status" value="1"/>
</dbReference>
<organism evidence="4 5">
    <name type="scientific">Nitrosomonas ureae</name>
    <dbReference type="NCBI Taxonomy" id="44577"/>
    <lineage>
        <taxon>Bacteria</taxon>
        <taxon>Pseudomonadati</taxon>
        <taxon>Pseudomonadota</taxon>
        <taxon>Betaproteobacteria</taxon>
        <taxon>Nitrosomonadales</taxon>
        <taxon>Nitrosomonadaceae</taxon>
        <taxon>Nitrosomonas</taxon>
    </lineage>
</organism>
<dbReference type="AlphaFoldDB" id="A0A1H2EUS7"/>
<name>A0A1H2EUS7_9PROT</name>
<dbReference type="EMBL" id="FNLN01000015">
    <property type="protein sequence ID" value="SDT98844.1"/>
    <property type="molecule type" value="Genomic_DNA"/>
</dbReference>
<dbReference type="CDD" id="cd04301">
    <property type="entry name" value="NAT_SF"/>
    <property type="match status" value="1"/>
</dbReference>
<gene>
    <name evidence="4" type="ORF">SAMN05216406_11547</name>
</gene>
<dbReference type="InterPro" id="IPR050680">
    <property type="entry name" value="YpeA/RimI_acetyltransf"/>
</dbReference>
<keyword evidence="5" id="KW-1185">Reference proteome</keyword>
<keyword evidence="2 4" id="KW-0012">Acyltransferase</keyword>
<dbReference type="KEGG" id="nur:ATY38_09915"/>
<dbReference type="SUPFAM" id="SSF55729">
    <property type="entry name" value="Acyl-CoA N-acyltransferases (Nat)"/>
    <property type="match status" value="1"/>
</dbReference>
<dbReference type="InterPro" id="IPR000182">
    <property type="entry name" value="GNAT_dom"/>
</dbReference>
<dbReference type="InterPro" id="IPR016181">
    <property type="entry name" value="Acyl_CoA_acyltransferase"/>
</dbReference>
<reference evidence="5" key="1">
    <citation type="submission" date="2016-10" db="EMBL/GenBank/DDBJ databases">
        <authorList>
            <person name="Varghese N."/>
            <person name="Submissions S."/>
        </authorList>
    </citation>
    <scope>NUCLEOTIDE SEQUENCE [LARGE SCALE GENOMIC DNA]</scope>
    <source>
        <strain evidence="5">Nm10</strain>
    </source>
</reference>
<sequence length="144" mass="16840">MRCDHLVSVVDWETETLTLRNIRTTVFIFEQQVPVDLEWDEFDIISTHFLVFNHHGEAVGTARLLPDGHIGRMAVLKEWRGKGYGSAMLKKILEELRQRHMQKAMLNAQIDAVAFYEKFGFQKVSEEKFFEAGILHIKMMIFLK</sequence>
<accession>A0A1H2EUS7</accession>
<proteinExistence type="predicted"/>
<dbReference type="PANTHER" id="PTHR43420:SF47">
    <property type="entry name" value="N-ACETYLTRANSFERASE DOMAIN-CONTAINING PROTEIN"/>
    <property type="match status" value="1"/>
</dbReference>
<evidence type="ECO:0000256" key="1">
    <source>
        <dbReference type="ARBA" id="ARBA00022679"/>
    </source>
</evidence>